<dbReference type="GO" id="GO:0009007">
    <property type="term" value="F:site-specific DNA-methyltransferase (adenine-specific) activity"/>
    <property type="evidence" value="ECO:0007669"/>
    <property type="project" value="UniProtKB-EC"/>
</dbReference>
<dbReference type="InterPro" id="IPR050953">
    <property type="entry name" value="N4_N6_ade-DNA_methylase"/>
</dbReference>
<dbReference type="InterPro" id="IPR011639">
    <property type="entry name" value="MethylTrfase_TaqI-like_dom"/>
</dbReference>
<dbReference type="GO" id="GO:0006304">
    <property type="term" value="P:DNA modification"/>
    <property type="evidence" value="ECO:0007669"/>
    <property type="project" value="InterPro"/>
</dbReference>
<dbReference type="CDD" id="cd02440">
    <property type="entry name" value="AdoMet_MTases"/>
    <property type="match status" value="1"/>
</dbReference>
<dbReference type="Proteomes" id="UP000782519">
    <property type="component" value="Unassembled WGS sequence"/>
</dbReference>
<dbReference type="PRINTS" id="PR00507">
    <property type="entry name" value="N12N6MTFRASE"/>
</dbReference>
<accession>A0A933S1C2</accession>
<evidence type="ECO:0000256" key="3">
    <source>
        <dbReference type="ARBA" id="ARBA00022679"/>
    </source>
</evidence>
<feature type="domain" description="Type II methyltransferase M.TaqI-like" evidence="6">
    <location>
        <begin position="168"/>
        <end position="262"/>
    </location>
</feature>
<dbReference type="InterPro" id="IPR002052">
    <property type="entry name" value="DNA_methylase_N6_adenine_CS"/>
</dbReference>
<dbReference type="PANTHER" id="PTHR33841">
    <property type="entry name" value="DNA METHYLTRANSFERASE YEEA-RELATED"/>
    <property type="match status" value="1"/>
</dbReference>
<evidence type="ECO:0000259" key="6">
    <source>
        <dbReference type="Pfam" id="PF07669"/>
    </source>
</evidence>
<dbReference type="GO" id="GO:0003676">
    <property type="term" value="F:nucleic acid binding"/>
    <property type="evidence" value="ECO:0007669"/>
    <property type="project" value="InterPro"/>
</dbReference>
<keyword evidence="3" id="KW-0808">Transferase</keyword>
<sequence>MQARTRIALALSLLDRGASTRYARATSDLADFLSELGIDDRHYWISTFYTLLIEASVRREKATYFTPPAIVDHLIKAAQRAGLDLTKARIIDPAAGGAAFVSSIAGRMAELGCPTRDIRTRLTGIEIDEHLALLGDALVADRLGEPFDVEADRHILRVGDALQLGSNPIRYDAVFVNPPYGRILSSSSEYVPEWDAVSSPGHVNRYALFIDLAMRLAKPGGLVAVVSPSSFIAGSLFGKLRESIRSRTDVLRIDALERQDVFHDVQQDACVSLFRIKEGRSNGSFAPSYGKLDRNWRFTANGIVTAATSAPTSPWTLPDREGDDQGAMDLCSSRLSDYGVSPRAGYFVWNREEHRLRRGCKTRGAYPLFWAKNVRPGKPCHPASKTHSGIDFVTFEEQTSAIVRTASIILQRTTNSKQSKRLVAGVIPQKVAKKYRGYVSENHTILLVPKGGRPALRLLCRLLNSAAVDRRYRRIGGSSSVSVGSLNSLPLPDPKCLQSAMSRVGDFEEAVELAYGLSAALAKRSKAAAA</sequence>
<comment type="catalytic activity">
    <reaction evidence="5">
        <text>a 2'-deoxyadenosine in DNA + S-adenosyl-L-methionine = an N(6)-methyl-2'-deoxyadenosine in DNA + S-adenosyl-L-homocysteine + H(+)</text>
        <dbReference type="Rhea" id="RHEA:15197"/>
        <dbReference type="Rhea" id="RHEA-COMP:12418"/>
        <dbReference type="Rhea" id="RHEA-COMP:12419"/>
        <dbReference type="ChEBI" id="CHEBI:15378"/>
        <dbReference type="ChEBI" id="CHEBI:57856"/>
        <dbReference type="ChEBI" id="CHEBI:59789"/>
        <dbReference type="ChEBI" id="CHEBI:90615"/>
        <dbReference type="ChEBI" id="CHEBI:90616"/>
        <dbReference type="EC" id="2.1.1.72"/>
    </reaction>
</comment>
<dbReference type="PANTHER" id="PTHR33841:SF1">
    <property type="entry name" value="DNA METHYLTRANSFERASE A"/>
    <property type="match status" value="1"/>
</dbReference>
<dbReference type="PROSITE" id="PS00092">
    <property type="entry name" value="N6_MTASE"/>
    <property type="match status" value="1"/>
</dbReference>
<dbReference type="EMBL" id="JACRJB010000052">
    <property type="protein sequence ID" value="MBI5131249.1"/>
    <property type="molecule type" value="Genomic_DNA"/>
</dbReference>
<dbReference type="InterPro" id="IPR029063">
    <property type="entry name" value="SAM-dependent_MTases_sf"/>
</dbReference>
<evidence type="ECO:0000256" key="2">
    <source>
        <dbReference type="ARBA" id="ARBA00022603"/>
    </source>
</evidence>
<name>A0A933S1C2_RHOPL</name>
<dbReference type="AlphaFoldDB" id="A0A933S1C2"/>
<keyword evidence="2 7" id="KW-0489">Methyltransferase</keyword>
<evidence type="ECO:0000256" key="4">
    <source>
        <dbReference type="ARBA" id="ARBA00022691"/>
    </source>
</evidence>
<dbReference type="GO" id="GO:0032259">
    <property type="term" value="P:methylation"/>
    <property type="evidence" value="ECO:0007669"/>
    <property type="project" value="UniProtKB-KW"/>
</dbReference>
<evidence type="ECO:0000313" key="7">
    <source>
        <dbReference type="EMBL" id="MBI5131249.1"/>
    </source>
</evidence>
<dbReference type="EC" id="2.1.1.72" evidence="1"/>
<proteinExistence type="predicted"/>
<evidence type="ECO:0000313" key="8">
    <source>
        <dbReference type="Proteomes" id="UP000782519"/>
    </source>
</evidence>
<dbReference type="SUPFAM" id="SSF53335">
    <property type="entry name" value="S-adenosyl-L-methionine-dependent methyltransferases"/>
    <property type="match status" value="1"/>
</dbReference>
<organism evidence="7 8">
    <name type="scientific">Rhodopseudomonas palustris</name>
    <dbReference type="NCBI Taxonomy" id="1076"/>
    <lineage>
        <taxon>Bacteria</taxon>
        <taxon>Pseudomonadati</taxon>
        <taxon>Pseudomonadota</taxon>
        <taxon>Alphaproteobacteria</taxon>
        <taxon>Hyphomicrobiales</taxon>
        <taxon>Nitrobacteraceae</taxon>
        <taxon>Rhodopseudomonas</taxon>
    </lineage>
</organism>
<protein>
    <recommendedName>
        <fullName evidence="1">site-specific DNA-methyltransferase (adenine-specific)</fullName>
        <ecNumber evidence="1">2.1.1.72</ecNumber>
    </recommendedName>
</protein>
<gene>
    <name evidence="7" type="ORF">HZA66_17560</name>
</gene>
<reference evidence="7" key="1">
    <citation type="submission" date="2020-07" db="EMBL/GenBank/DDBJ databases">
        <title>Huge and variable diversity of episymbiotic CPR bacteria and DPANN archaea in groundwater ecosystems.</title>
        <authorList>
            <person name="He C.Y."/>
            <person name="Keren R."/>
            <person name="Whittaker M."/>
            <person name="Farag I.F."/>
            <person name="Doudna J."/>
            <person name="Cate J.H.D."/>
            <person name="Banfield J.F."/>
        </authorList>
    </citation>
    <scope>NUCLEOTIDE SEQUENCE</scope>
    <source>
        <strain evidence="7">NC_groundwater_1818_Pr3_B-0.1um_66_35</strain>
    </source>
</reference>
<comment type="caution">
    <text evidence="7">The sequence shown here is derived from an EMBL/GenBank/DDBJ whole genome shotgun (WGS) entry which is preliminary data.</text>
</comment>
<keyword evidence="4" id="KW-0949">S-adenosyl-L-methionine</keyword>
<dbReference type="Gene3D" id="3.40.50.150">
    <property type="entry name" value="Vaccinia Virus protein VP39"/>
    <property type="match status" value="1"/>
</dbReference>
<dbReference type="Pfam" id="PF07669">
    <property type="entry name" value="Eco57I"/>
    <property type="match status" value="1"/>
</dbReference>
<evidence type="ECO:0000256" key="1">
    <source>
        <dbReference type="ARBA" id="ARBA00011900"/>
    </source>
</evidence>
<evidence type="ECO:0000256" key="5">
    <source>
        <dbReference type="ARBA" id="ARBA00047942"/>
    </source>
</evidence>